<evidence type="ECO:0000256" key="1">
    <source>
        <dbReference type="SAM" id="MobiDB-lite"/>
    </source>
</evidence>
<dbReference type="RefSeq" id="WP_209471853.1">
    <property type="nucleotide sequence ID" value="NZ_BMWJ01000007.1"/>
</dbReference>
<proteinExistence type="predicted"/>
<dbReference type="Proteomes" id="UP001519311">
    <property type="component" value="Unassembled WGS sequence"/>
</dbReference>
<comment type="caution">
    <text evidence="2">The sequence shown here is derived from an EMBL/GenBank/DDBJ whole genome shotgun (WGS) entry which is preliminary data.</text>
</comment>
<dbReference type="EMBL" id="JAGINS010000002">
    <property type="protein sequence ID" value="MBP2363874.1"/>
    <property type="molecule type" value="Genomic_DNA"/>
</dbReference>
<keyword evidence="3" id="KW-1185">Reference proteome</keyword>
<gene>
    <name evidence="2" type="ORF">JOF59_006366</name>
</gene>
<evidence type="ECO:0000313" key="2">
    <source>
        <dbReference type="EMBL" id="MBP2363874.1"/>
    </source>
</evidence>
<protein>
    <submittedName>
        <fullName evidence="2">Uncharacterized protein</fullName>
    </submittedName>
</protein>
<sequence>MRFILEPGAETSQTLWVPTPGGCGADRRGGQAEAEVLSGGRQVCPASGKPGGEASRRAESSRAAARRMPYFSLLTAWGLLVFARIVRAGADVRADLEGTV</sequence>
<organism evidence="2 3">
    <name type="scientific">Streptomyces clavifer</name>
    <dbReference type="NCBI Taxonomy" id="68188"/>
    <lineage>
        <taxon>Bacteria</taxon>
        <taxon>Bacillati</taxon>
        <taxon>Actinomycetota</taxon>
        <taxon>Actinomycetes</taxon>
        <taxon>Kitasatosporales</taxon>
        <taxon>Streptomycetaceae</taxon>
        <taxon>Streptomyces</taxon>
    </lineage>
</organism>
<reference evidence="2 3" key="1">
    <citation type="submission" date="2021-03" db="EMBL/GenBank/DDBJ databases">
        <title>Sequencing the genomes of 1000 actinobacteria strains.</title>
        <authorList>
            <person name="Klenk H.-P."/>
        </authorList>
    </citation>
    <scope>NUCLEOTIDE SEQUENCE [LARGE SCALE GENOMIC DNA]</scope>
    <source>
        <strain evidence="2 3">DSM 40843</strain>
    </source>
</reference>
<name>A0ABS4VIX5_9ACTN</name>
<feature type="region of interest" description="Disordered" evidence="1">
    <location>
        <begin position="41"/>
        <end position="60"/>
    </location>
</feature>
<evidence type="ECO:0000313" key="3">
    <source>
        <dbReference type="Proteomes" id="UP001519311"/>
    </source>
</evidence>
<accession>A0ABS4VIX5</accession>